<dbReference type="Pfam" id="PF00005">
    <property type="entry name" value="ABC_tran"/>
    <property type="match status" value="1"/>
</dbReference>
<feature type="region of interest" description="Disordered" evidence="2">
    <location>
        <begin position="70"/>
        <end position="114"/>
    </location>
</feature>
<feature type="compositionally biased region" description="Low complexity" evidence="2">
    <location>
        <begin position="102"/>
        <end position="114"/>
    </location>
</feature>
<dbReference type="GO" id="GO:0016887">
    <property type="term" value="F:ATP hydrolysis activity"/>
    <property type="evidence" value="ECO:0007669"/>
    <property type="project" value="InterPro"/>
</dbReference>
<feature type="region of interest" description="Disordered" evidence="2">
    <location>
        <begin position="132"/>
        <end position="160"/>
    </location>
</feature>
<evidence type="ECO:0000256" key="1">
    <source>
        <dbReference type="ARBA" id="ARBA00005417"/>
    </source>
</evidence>
<evidence type="ECO:0000313" key="5">
    <source>
        <dbReference type="Proteomes" id="UP000029109"/>
    </source>
</evidence>
<dbReference type="PROSITE" id="PS50893">
    <property type="entry name" value="ABC_TRANSPORTER_2"/>
    <property type="match status" value="1"/>
</dbReference>
<feature type="compositionally biased region" description="Low complexity" evidence="2">
    <location>
        <begin position="12"/>
        <end position="27"/>
    </location>
</feature>
<comment type="caution">
    <text evidence="4">The sequence shown here is derived from an EMBL/GenBank/DDBJ whole genome shotgun (WGS) entry which is preliminary data.</text>
</comment>
<dbReference type="PANTHER" id="PTHR24220:SF689">
    <property type="entry name" value="LIPOPROTEIN-RELEASING SYSTEM ATP-BINDING PROTEIN LOLD"/>
    <property type="match status" value="1"/>
</dbReference>
<dbReference type="GO" id="GO:0022857">
    <property type="term" value="F:transmembrane transporter activity"/>
    <property type="evidence" value="ECO:0007669"/>
    <property type="project" value="TreeGrafter"/>
</dbReference>
<reference evidence="4 5" key="1">
    <citation type="submission" date="2014-03" db="EMBL/GenBank/DDBJ databases">
        <title>Genomics of Bifidobacteria.</title>
        <authorList>
            <person name="Ventura M."/>
            <person name="Milani C."/>
            <person name="Lugli G.A."/>
        </authorList>
    </citation>
    <scope>NUCLEOTIDE SEQUENCE [LARGE SCALE GENOMIC DNA]</scope>
    <source>
        <strain evidence="4 5">LMG 21816</strain>
    </source>
</reference>
<comment type="similarity">
    <text evidence="1">Belongs to the ABC transporter superfamily.</text>
</comment>
<organism evidence="4 5">
    <name type="scientific">Bifidobacterium pullorum</name>
    <dbReference type="NCBI Taxonomy" id="78448"/>
    <lineage>
        <taxon>Bacteria</taxon>
        <taxon>Bacillati</taxon>
        <taxon>Actinomycetota</taxon>
        <taxon>Actinomycetes</taxon>
        <taxon>Bifidobacteriales</taxon>
        <taxon>Bifidobacteriaceae</taxon>
        <taxon>Bifidobacterium</taxon>
    </lineage>
</organism>
<evidence type="ECO:0000313" key="4">
    <source>
        <dbReference type="EMBL" id="KFI82997.1"/>
    </source>
</evidence>
<feature type="region of interest" description="Disordered" evidence="2">
    <location>
        <begin position="1"/>
        <end position="28"/>
    </location>
</feature>
<dbReference type="GO" id="GO:0005524">
    <property type="term" value="F:ATP binding"/>
    <property type="evidence" value="ECO:0007669"/>
    <property type="project" value="UniProtKB-KW"/>
</dbReference>
<dbReference type="AlphaFoldDB" id="A0A7V8KR39"/>
<dbReference type="PANTHER" id="PTHR24220">
    <property type="entry name" value="IMPORT ATP-BINDING PROTEIN"/>
    <property type="match status" value="1"/>
</dbReference>
<evidence type="ECO:0000259" key="3">
    <source>
        <dbReference type="PROSITE" id="PS50893"/>
    </source>
</evidence>
<proteinExistence type="inferred from homology"/>
<dbReference type="InterPro" id="IPR015854">
    <property type="entry name" value="ABC_transpr_LolD-like"/>
</dbReference>
<gene>
    <name evidence="4" type="ORF">BPULL_1121</name>
</gene>
<dbReference type="Gene3D" id="3.40.50.300">
    <property type="entry name" value="P-loop containing nucleotide triphosphate hydrolases"/>
    <property type="match status" value="1"/>
</dbReference>
<dbReference type="InterPro" id="IPR003439">
    <property type="entry name" value="ABC_transporter-like_ATP-bd"/>
</dbReference>
<feature type="compositionally biased region" description="Polar residues" evidence="2">
    <location>
        <begin position="151"/>
        <end position="160"/>
    </location>
</feature>
<dbReference type="SUPFAM" id="SSF52540">
    <property type="entry name" value="P-loop containing nucleoside triphosphate hydrolases"/>
    <property type="match status" value="1"/>
</dbReference>
<dbReference type="Proteomes" id="UP000029109">
    <property type="component" value="Unassembled WGS sequence"/>
</dbReference>
<dbReference type="InterPro" id="IPR027417">
    <property type="entry name" value="P-loop_NTPase"/>
</dbReference>
<name>A0A7V8KR39_9BIFI</name>
<keyword evidence="4" id="KW-0067">ATP-binding</keyword>
<protein>
    <submittedName>
        <fullName evidence="4">ABC transporter ATP-binding protein</fullName>
    </submittedName>
</protein>
<keyword evidence="4" id="KW-0547">Nucleotide-binding</keyword>
<accession>A0A7V8KR39</accession>
<evidence type="ECO:0000256" key="2">
    <source>
        <dbReference type="SAM" id="MobiDB-lite"/>
    </source>
</evidence>
<dbReference type="EMBL" id="JGZJ01000007">
    <property type="protein sequence ID" value="KFI82997.1"/>
    <property type="molecule type" value="Genomic_DNA"/>
</dbReference>
<feature type="compositionally biased region" description="Basic and acidic residues" evidence="2">
    <location>
        <begin position="1"/>
        <end position="10"/>
    </location>
</feature>
<dbReference type="GO" id="GO:0005886">
    <property type="term" value="C:plasma membrane"/>
    <property type="evidence" value="ECO:0007669"/>
    <property type="project" value="TreeGrafter"/>
</dbReference>
<feature type="domain" description="ABC transporter" evidence="3">
    <location>
        <begin position="183"/>
        <end position="395"/>
    </location>
</feature>
<sequence>MTDKELKDMDETTSMDTTAAAESAAETVDVNEAVDDALLSDVDELAFDVDFDDDDADDVTDVATDVATDVIGTDDGDRDGNVDNSNVVDEGTDDVDDETTKVDTASAPAPADGGADVVAANADHVNAMLSLATPRESTDDESSPDYIETPRSASSATAVSTHIDREVKVGDEDLNLLRAYPTLSLHDVTYRDRKTGRAPVEHLTCAFEAGTVSAILVPDGDDMARTAMVGLLSGLLMPESGHLMNRSAEYLSIEPFELRGHRIGLVPQRFAVRGDLSPVRNLVYAMDASNRNFLKPKPVLARELLLASGLDETLLDNRVDSLNEVDRRRVAIARAVCCEAEIMVLDEPLDGLEDGERDTIMELLRGIAHGDPKRCVVVVTQDAAVAESADQTVTL</sequence>